<dbReference type="Proteomes" id="UP000551848">
    <property type="component" value="Unassembled WGS sequence"/>
</dbReference>
<dbReference type="InterPro" id="IPR023828">
    <property type="entry name" value="Peptidase_S8_Ser-AS"/>
</dbReference>
<feature type="domain" description="Peptidase S8/S53" evidence="6">
    <location>
        <begin position="80"/>
        <end position="415"/>
    </location>
</feature>
<keyword evidence="1 5" id="KW-0645">Protease</keyword>
<evidence type="ECO:0000256" key="5">
    <source>
        <dbReference type="PROSITE-ProRule" id="PRU01240"/>
    </source>
</evidence>
<evidence type="ECO:0000256" key="1">
    <source>
        <dbReference type="ARBA" id="ARBA00022670"/>
    </source>
</evidence>
<evidence type="ECO:0000259" key="6">
    <source>
        <dbReference type="Pfam" id="PF00082"/>
    </source>
</evidence>
<dbReference type="PANTHER" id="PTHR42884">
    <property type="entry name" value="PROPROTEIN CONVERTASE SUBTILISIN/KEXIN-RELATED"/>
    <property type="match status" value="1"/>
</dbReference>
<dbReference type="GO" id="GO:0016485">
    <property type="term" value="P:protein processing"/>
    <property type="evidence" value="ECO:0007669"/>
    <property type="project" value="TreeGrafter"/>
</dbReference>
<feature type="active site" description="Charge relay system" evidence="5">
    <location>
        <position position="89"/>
    </location>
</feature>
<proteinExistence type="inferred from homology"/>
<dbReference type="Pfam" id="PF00082">
    <property type="entry name" value="Peptidase_S8"/>
    <property type="match status" value="1"/>
</dbReference>
<dbReference type="InterPro" id="IPR036852">
    <property type="entry name" value="Peptidase_S8/S53_dom_sf"/>
</dbReference>
<dbReference type="Gene3D" id="3.40.50.200">
    <property type="entry name" value="Peptidase S8/S53 domain"/>
    <property type="match status" value="1"/>
</dbReference>
<evidence type="ECO:0000256" key="2">
    <source>
        <dbReference type="ARBA" id="ARBA00022729"/>
    </source>
</evidence>
<keyword evidence="4 5" id="KW-0720">Serine protease</keyword>
<dbReference type="CDD" id="cd04848">
    <property type="entry name" value="Peptidases_S8_Autotransporter_serine_protease_like"/>
    <property type="match status" value="1"/>
</dbReference>
<feature type="active site" description="Charge relay system" evidence="5">
    <location>
        <position position="124"/>
    </location>
</feature>
<dbReference type="SUPFAM" id="SSF52743">
    <property type="entry name" value="Subtilisin-like"/>
    <property type="match status" value="1"/>
</dbReference>
<protein>
    <submittedName>
        <fullName evidence="7">S8 family serine peptidase</fullName>
    </submittedName>
</protein>
<reference evidence="7 8" key="1">
    <citation type="submission" date="2020-06" db="EMBL/GenBank/DDBJ databases">
        <title>Dysbiosis in marine aquaculture revealed through microbiome analysis: reverse ecology for environmental sustainability.</title>
        <authorList>
            <person name="Haro-Moreno J.M."/>
            <person name="Coutinho F.H."/>
            <person name="Zaragoza-Solas A."/>
            <person name="Picazo A."/>
            <person name="Almagro-Moreno S."/>
            <person name="Lopez-Perez M."/>
        </authorList>
    </citation>
    <scope>NUCLEOTIDE SEQUENCE [LARGE SCALE GENOMIC DNA]</scope>
    <source>
        <strain evidence="7">MCMED-G41</strain>
    </source>
</reference>
<evidence type="ECO:0000313" key="8">
    <source>
        <dbReference type="Proteomes" id="UP000551848"/>
    </source>
</evidence>
<evidence type="ECO:0000313" key="7">
    <source>
        <dbReference type="EMBL" id="MBA4692823.1"/>
    </source>
</evidence>
<accession>A0A838Y691</accession>
<dbReference type="GO" id="GO:0016020">
    <property type="term" value="C:membrane"/>
    <property type="evidence" value="ECO:0007669"/>
    <property type="project" value="TreeGrafter"/>
</dbReference>
<dbReference type="PROSITE" id="PS51257">
    <property type="entry name" value="PROKAR_LIPOPROTEIN"/>
    <property type="match status" value="1"/>
</dbReference>
<dbReference type="GO" id="GO:0004252">
    <property type="term" value="F:serine-type endopeptidase activity"/>
    <property type="evidence" value="ECO:0007669"/>
    <property type="project" value="UniProtKB-UniRule"/>
</dbReference>
<evidence type="ECO:0000256" key="3">
    <source>
        <dbReference type="ARBA" id="ARBA00022801"/>
    </source>
</evidence>
<gene>
    <name evidence="7" type="ORF">H2072_03660</name>
</gene>
<dbReference type="PROSITE" id="PS00138">
    <property type="entry name" value="SUBTILASE_SER"/>
    <property type="match status" value="1"/>
</dbReference>
<dbReference type="AlphaFoldDB" id="A0A838Y691"/>
<dbReference type="InterPro" id="IPR015500">
    <property type="entry name" value="Peptidase_S8_subtilisin-rel"/>
</dbReference>
<sequence length="833" mass="90620">MQKNRTSLLIIIFLFACGGGGGGSSEPTPTVSVAPTPPPAPATPTFDELKADFEGYYEYRRHWGLQAINSSSAHARGATGAGITIGITDSGLDVTHAEIDPTRISSNSDLEYSNYVPNTRQKRHGTMVTSIAAGTLDKTAQSPMHGVAFDSQVLFVAIQLAEPDPDYDPIDLGDTDSSGDVTNADDLAAEFAGIDNFFSSLFEFYNFYNTDVVNNSYGFSGNIIDYTESQVRTAFPKTILEMSQIGTPDEDKTIYVWAAGNAGGYADQGVNYFHPELLPGMAYFIEEIQGHSIAVVSVDEEGQISEFSSMCGVSRDYCIAAPGGSVNVAYPTSADDYGIYTGDTTDPDYNSCVEDNSCYAAAGGTSFAAPFVTGGLAVMAQYFEGQLGNTELVSRLFTTANKNGVYNNSEIYGHGLMDLAAATAPVGQVSAMLGNSLSGPMTSAAFTSIHLTNPSFGDSISRGINNETVIFFDELQAPFRRPLTGIISDYRNQIMNLNGYDEMDNYNTKTSITEESFFQVGLSSYSNHSNELITPYHLLNIKSANDQYFAYFNYEKNTFMSHGINAGWALGIFQDEFLRSKINLRSKFNNPWMNFTAAGTSIGSIKNIDENFNIALTISSGRNKFQSNEIFGDTNTSSLALIELQTNLGIPSLQFGLLKENDSQMGLSGSGALNGQGNQLTSFLGITNSMDVLGGKLFGSLYWGQSADNKNETGMISAINDIRSSSFGLGYLTSSVFQKDDQLTFTIDQPIRVESGNLNLEVPVYRTKKKNVLFNSLDINLSPSGREINSKLEYSSSYKILNYGVALGYKSDPYHIKYMDDYWYVSLGFDFKI</sequence>
<comment type="similarity">
    <text evidence="5">Belongs to the peptidase S8 family.</text>
</comment>
<dbReference type="InterPro" id="IPR022398">
    <property type="entry name" value="Peptidase_S8_His-AS"/>
</dbReference>
<evidence type="ECO:0000256" key="4">
    <source>
        <dbReference type="ARBA" id="ARBA00022825"/>
    </source>
</evidence>
<feature type="active site" description="Charge relay system" evidence="5">
    <location>
        <position position="366"/>
    </location>
</feature>
<dbReference type="InterPro" id="IPR000209">
    <property type="entry name" value="Peptidase_S8/S53_dom"/>
</dbReference>
<keyword evidence="2" id="KW-0732">Signal</keyword>
<dbReference type="PROSITE" id="PS00137">
    <property type="entry name" value="SUBTILASE_HIS"/>
    <property type="match status" value="1"/>
</dbReference>
<dbReference type="PRINTS" id="PR00723">
    <property type="entry name" value="SUBTILISIN"/>
</dbReference>
<dbReference type="PANTHER" id="PTHR42884:SF14">
    <property type="entry name" value="NEUROENDOCRINE CONVERTASE 1"/>
    <property type="match status" value="1"/>
</dbReference>
<organism evidence="7 8">
    <name type="scientific">SAR86 cluster bacterium</name>
    <dbReference type="NCBI Taxonomy" id="2030880"/>
    <lineage>
        <taxon>Bacteria</taxon>
        <taxon>Pseudomonadati</taxon>
        <taxon>Pseudomonadota</taxon>
        <taxon>Gammaproteobacteria</taxon>
        <taxon>SAR86 cluster</taxon>
    </lineage>
</organism>
<name>A0A838Y691_9GAMM</name>
<dbReference type="InterPro" id="IPR034061">
    <property type="entry name" value="Peptidases_S8_Autotransporter"/>
</dbReference>
<dbReference type="EMBL" id="JACETL010000044">
    <property type="protein sequence ID" value="MBA4692823.1"/>
    <property type="molecule type" value="Genomic_DNA"/>
</dbReference>
<keyword evidence="3 5" id="KW-0378">Hydrolase</keyword>
<comment type="caution">
    <text evidence="7">The sequence shown here is derived from an EMBL/GenBank/DDBJ whole genome shotgun (WGS) entry which is preliminary data.</text>
</comment>
<dbReference type="PROSITE" id="PS51892">
    <property type="entry name" value="SUBTILASE"/>
    <property type="match status" value="1"/>
</dbReference>